<feature type="domain" description="Enoyl reductase (ER)" evidence="1">
    <location>
        <begin position="27"/>
        <end position="319"/>
    </location>
</feature>
<organism evidence="2 3">
    <name type="scientific">Streptomyces nojiriensis</name>
    <dbReference type="NCBI Taxonomy" id="66374"/>
    <lineage>
        <taxon>Bacteria</taxon>
        <taxon>Bacillati</taxon>
        <taxon>Actinomycetota</taxon>
        <taxon>Actinomycetes</taxon>
        <taxon>Kitasatosporales</taxon>
        <taxon>Streptomycetaceae</taxon>
        <taxon>Streptomyces</taxon>
    </lineage>
</organism>
<dbReference type="InterPro" id="IPR036291">
    <property type="entry name" value="NAD(P)-bd_dom_sf"/>
</dbReference>
<reference evidence="3" key="1">
    <citation type="submission" date="2023-07" db="EMBL/GenBank/DDBJ databases">
        <title>Whole genome shotgun sequence of Streptomyces nojiriensis NBRC 13794.</title>
        <authorList>
            <person name="Komaki H."/>
            <person name="Tamura T."/>
        </authorList>
    </citation>
    <scope>NUCLEOTIDE SEQUENCE [LARGE SCALE GENOMIC DNA]</scope>
    <source>
        <strain evidence="3">NBRC 13794</strain>
    </source>
</reference>
<dbReference type="InterPro" id="IPR013154">
    <property type="entry name" value="ADH-like_N"/>
</dbReference>
<dbReference type="InterPro" id="IPR020843">
    <property type="entry name" value="ER"/>
</dbReference>
<dbReference type="Pfam" id="PF00107">
    <property type="entry name" value="ADH_zinc_N"/>
    <property type="match status" value="1"/>
</dbReference>
<proteinExistence type="predicted"/>
<keyword evidence="3" id="KW-1185">Reference proteome</keyword>
<dbReference type="RefSeq" id="WP_229876868.1">
    <property type="nucleotide sequence ID" value="NZ_BMRL01000024.1"/>
</dbReference>
<evidence type="ECO:0000313" key="2">
    <source>
        <dbReference type="EMBL" id="GHI68789.1"/>
    </source>
</evidence>
<accession>A0ABQ3SKX6</accession>
<dbReference type="PANTHER" id="PTHR43677:SF1">
    <property type="entry name" value="ACRYLYL-COA REDUCTASE ACUI-RELATED"/>
    <property type="match status" value="1"/>
</dbReference>
<gene>
    <name evidence="2" type="ORF">Snoj_27070</name>
</gene>
<evidence type="ECO:0000259" key="1">
    <source>
        <dbReference type="SMART" id="SM00829"/>
    </source>
</evidence>
<dbReference type="CDD" id="cd08270">
    <property type="entry name" value="MDR4"/>
    <property type="match status" value="1"/>
</dbReference>
<dbReference type="PANTHER" id="PTHR43677">
    <property type="entry name" value="SHORT-CHAIN DEHYDROGENASE/REDUCTASE"/>
    <property type="match status" value="1"/>
</dbReference>
<comment type="caution">
    <text evidence="2">The sequence shown here is derived from an EMBL/GenBank/DDBJ whole genome shotgun (WGS) entry which is preliminary data.</text>
</comment>
<dbReference type="InterPro" id="IPR051397">
    <property type="entry name" value="Zn-ADH-like_protein"/>
</dbReference>
<dbReference type="SMART" id="SM00829">
    <property type="entry name" value="PKS_ER"/>
    <property type="match status" value="1"/>
</dbReference>
<dbReference type="Gene3D" id="3.90.180.10">
    <property type="entry name" value="Medium-chain alcohol dehydrogenases, catalytic domain"/>
    <property type="match status" value="1"/>
</dbReference>
<dbReference type="EMBL" id="BNEC01000003">
    <property type="protein sequence ID" value="GHI68789.1"/>
    <property type="molecule type" value="Genomic_DNA"/>
</dbReference>
<sequence>MTSSRTSPAPAHPVPPILPQRMRAWIGTPDGPDLRIVALPEPAPDEALVSVAAFSVNRGELNLFRRRAEGWRPGQDLAGVVVRAAADGSGPAAGTRIAAMNDFGGWAQYAAVPVDRLAVLPDAVAFTEAATLGVAGLTALRALRRGGPLLGRRVLVTGASGGVGSFAVQLAAAEGAEVTALTGTHRDLDLKALGAHHVATSLADTEGDFDVILESVGGEVLVSALKRLSALGHIVVLGTSSGRTASLSISSFVPHARQTLHPFWVFGSGEPVGEDLELLVRLIDLGRLRPVLGHQDAWERLPEVMTSLRERRIAGKATLLVHDGA</sequence>
<dbReference type="SUPFAM" id="SSF50129">
    <property type="entry name" value="GroES-like"/>
    <property type="match status" value="1"/>
</dbReference>
<dbReference type="SUPFAM" id="SSF51735">
    <property type="entry name" value="NAD(P)-binding Rossmann-fold domains"/>
    <property type="match status" value="1"/>
</dbReference>
<dbReference type="InterPro" id="IPR011032">
    <property type="entry name" value="GroES-like_sf"/>
</dbReference>
<name>A0ABQ3SKX6_9ACTN</name>
<protein>
    <submittedName>
        <fullName evidence="2">Oxidoreductase</fullName>
    </submittedName>
</protein>
<dbReference type="Pfam" id="PF08240">
    <property type="entry name" value="ADH_N"/>
    <property type="match status" value="1"/>
</dbReference>
<dbReference type="GeneID" id="95587141"/>
<dbReference type="Gene3D" id="3.40.50.720">
    <property type="entry name" value="NAD(P)-binding Rossmann-like Domain"/>
    <property type="match status" value="1"/>
</dbReference>
<dbReference type="Proteomes" id="UP000613974">
    <property type="component" value="Unassembled WGS sequence"/>
</dbReference>
<evidence type="ECO:0000313" key="3">
    <source>
        <dbReference type="Proteomes" id="UP000613974"/>
    </source>
</evidence>
<dbReference type="InterPro" id="IPR013149">
    <property type="entry name" value="ADH-like_C"/>
</dbReference>